<evidence type="ECO:0000256" key="1">
    <source>
        <dbReference type="SAM" id="MobiDB-lite"/>
    </source>
</evidence>
<evidence type="ECO:0000313" key="3">
    <source>
        <dbReference type="Proteomes" id="UP001163687"/>
    </source>
</evidence>
<sequence>MREGRAARLRREFDFWLEVLEDHAEFIRSHLDPAEERAEAAPAVTGTVTALARPGSRGGGEVRRPPTAARFAGGGACGAFAGRAGSAWRCPVRPGGTTCTFCTGDSVQKPHLETPTALENPTPGGAPHRPCSSCTLARGPGAGKARLPDLTQA</sequence>
<evidence type="ECO:0000313" key="2">
    <source>
        <dbReference type="EMBL" id="BDG61682.1"/>
    </source>
</evidence>
<gene>
    <name evidence="2" type="ORF">caldi_27720</name>
</gene>
<reference evidence="2" key="1">
    <citation type="submission" date="2022-03" db="EMBL/GenBank/DDBJ databases">
        <title>Complete genome sequence of Caldinitratiruptor microaerophilus.</title>
        <authorList>
            <person name="Mukaiyama R."/>
            <person name="Nishiyama T."/>
            <person name="Ueda K."/>
        </authorList>
    </citation>
    <scope>NUCLEOTIDE SEQUENCE</scope>
    <source>
        <strain evidence="2">JCM 16183</strain>
    </source>
</reference>
<feature type="region of interest" description="Disordered" evidence="1">
    <location>
        <begin position="106"/>
        <end position="153"/>
    </location>
</feature>
<name>A0AA35CM14_9FIRM</name>
<dbReference type="Proteomes" id="UP001163687">
    <property type="component" value="Chromosome"/>
</dbReference>
<accession>A0AA35CM14</accession>
<dbReference type="SUPFAM" id="SSF158430">
    <property type="entry name" value="Bacillus cereus metalloprotein-like"/>
    <property type="match status" value="1"/>
</dbReference>
<organism evidence="2 3">
    <name type="scientific">Caldinitratiruptor microaerophilus</name>
    <dbReference type="NCBI Taxonomy" id="671077"/>
    <lineage>
        <taxon>Bacteria</taxon>
        <taxon>Bacillati</taxon>
        <taxon>Bacillota</taxon>
        <taxon>Clostridia</taxon>
        <taxon>Eubacteriales</taxon>
        <taxon>Symbiobacteriaceae</taxon>
        <taxon>Caldinitratiruptor</taxon>
    </lineage>
</organism>
<dbReference type="KEGG" id="cmic:caldi_27720"/>
<dbReference type="EMBL" id="AP025628">
    <property type="protein sequence ID" value="BDG61682.1"/>
    <property type="molecule type" value="Genomic_DNA"/>
</dbReference>
<protein>
    <submittedName>
        <fullName evidence="2">Uncharacterized protein</fullName>
    </submittedName>
</protein>
<proteinExistence type="predicted"/>
<keyword evidence="3" id="KW-1185">Reference proteome</keyword>
<dbReference type="AlphaFoldDB" id="A0AA35CM14"/>